<name>N9DNN7_9GAMM</name>
<keyword evidence="5" id="KW-0949">S-adenosyl-L-methionine</keyword>
<evidence type="ECO:0000259" key="8">
    <source>
        <dbReference type="Pfam" id="PF02384"/>
    </source>
</evidence>
<evidence type="ECO:0000256" key="6">
    <source>
        <dbReference type="ARBA" id="ARBA00022747"/>
    </source>
</evidence>
<evidence type="ECO:0000256" key="4">
    <source>
        <dbReference type="ARBA" id="ARBA00022679"/>
    </source>
</evidence>
<dbReference type="InterPro" id="IPR003356">
    <property type="entry name" value="DNA_methylase_A-5"/>
</dbReference>
<evidence type="ECO:0000313" key="10">
    <source>
        <dbReference type="Proteomes" id="UP000018460"/>
    </source>
</evidence>
<reference evidence="9 10" key="1">
    <citation type="submission" date="2013-02" db="EMBL/GenBank/DDBJ databases">
        <title>The Genome Sequence of Acinetobacter bouvetii CIP 107468.</title>
        <authorList>
            <consortium name="The Broad Institute Genome Sequencing Platform"/>
            <consortium name="The Broad Institute Genome Sequencing Center for Infectious Disease"/>
            <person name="Cerqueira G."/>
            <person name="Feldgarden M."/>
            <person name="Courvalin P."/>
            <person name="Perichon B."/>
            <person name="Grillot-Courvalin C."/>
            <person name="Clermont D."/>
            <person name="Rocha E."/>
            <person name="Yoon E.-J."/>
            <person name="Nemec A."/>
            <person name="Walker B."/>
            <person name="Young S.K."/>
            <person name="Zeng Q."/>
            <person name="Gargeya S."/>
            <person name="Fitzgerald M."/>
            <person name="Haas B."/>
            <person name="Abouelleil A."/>
            <person name="Alvarado L."/>
            <person name="Arachchi H.M."/>
            <person name="Berlin A.M."/>
            <person name="Chapman S.B."/>
            <person name="Dewar J."/>
            <person name="Goldberg J."/>
            <person name="Griggs A."/>
            <person name="Gujja S."/>
            <person name="Hansen M."/>
            <person name="Howarth C."/>
            <person name="Imamovic A."/>
            <person name="Larimer J."/>
            <person name="McCowan C."/>
            <person name="Murphy C."/>
            <person name="Neiman D."/>
            <person name="Pearson M."/>
            <person name="Priest M."/>
            <person name="Roberts A."/>
            <person name="Saif S."/>
            <person name="Shea T."/>
            <person name="Sisk P."/>
            <person name="Sykes S."/>
            <person name="Wortman J."/>
            <person name="Nusbaum C."/>
            <person name="Birren B."/>
        </authorList>
    </citation>
    <scope>NUCLEOTIDE SEQUENCE [LARGE SCALE GENOMIC DNA]</scope>
    <source>
        <strain evidence="9 10">CIP 107468</strain>
    </source>
</reference>
<comment type="caution">
    <text evidence="9">The sequence shown here is derived from an EMBL/GenBank/DDBJ whole genome shotgun (WGS) entry which is preliminary data.</text>
</comment>
<dbReference type="EMBL" id="APQD01000002">
    <property type="protein sequence ID" value="ENV84284.1"/>
    <property type="molecule type" value="Genomic_DNA"/>
</dbReference>
<keyword evidence="3" id="KW-0489">Methyltransferase</keyword>
<dbReference type="EC" id="2.1.1.72" evidence="2"/>
<comment type="similarity">
    <text evidence="1">Belongs to the N(4)/N(6)-methyltransferase family.</text>
</comment>
<evidence type="ECO:0000256" key="2">
    <source>
        <dbReference type="ARBA" id="ARBA00011900"/>
    </source>
</evidence>
<dbReference type="SUPFAM" id="SSF53335">
    <property type="entry name" value="S-adenosyl-L-methionine-dependent methyltransferases"/>
    <property type="match status" value="1"/>
</dbReference>
<evidence type="ECO:0000313" key="9">
    <source>
        <dbReference type="EMBL" id="ENV84284.1"/>
    </source>
</evidence>
<protein>
    <recommendedName>
        <fullName evidence="2">site-specific DNA-methyltransferase (adenine-specific)</fullName>
        <ecNumber evidence="2">2.1.1.72</ecNumber>
    </recommendedName>
</protein>
<dbReference type="GO" id="GO:0008170">
    <property type="term" value="F:N-methyltransferase activity"/>
    <property type="evidence" value="ECO:0007669"/>
    <property type="project" value="InterPro"/>
</dbReference>
<proteinExistence type="inferred from homology"/>
<dbReference type="OrthoDB" id="5749002at2"/>
<dbReference type="AlphaFoldDB" id="N9DNN7"/>
<dbReference type="eggNOG" id="COG0286">
    <property type="taxonomic scope" value="Bacteria"/>
</dbReference>
<keyword evidence="6" id="KW-0680">Restriction system</keyword>
<evidence type="ECO:0000256" key="3">
    <source>
        <dbReference type="ARBA" id="ARBA00022603"/>
    </source>
</evidence>
<dbReference type="Pfam" id="PF02384">
    <property type="entry name" value="N6_Mtase"/>
    <property type="match status" value="2"/>
</dbReference>
<dbReference type="GO" id="GO:0003677">
    <property type="term" value="F:DNA binding"/>
    <property type="evidence" value="ECO:0007669"/>
    <property type="project" value="InterPro"/>
</dbReference>
<dbReference type="PATRIC" id="fig|1120925.3.peg.224"/>
<dbReference type="RefSeq" id="WP_005006855.1">
    <property type="nucleotide sequence ID" value="NZ_KB849725.1"/>
</dbReference>
<dbReference type="PANTHER" id="PTHR42933">
    <property type="entry name" value="SLR6095 PROTEIN"/>
    <property type="match status" value="1"/>
</dbReference>
<dbReference type="Gene3D" id="3.40.50.150">
    <property type="entry name" value="Vaccinia Virus protein VP39"/>
    <property type="match status" value="1"/>
</dbReference>
<keyword evidence="10" id="KW-1185">Reference proteome</keyword>
<accession>N9DNN7</accession>
<dbReference type="Proteomes" id="UP000018460">
    <property type="component" value="Unassembled WGS sequence"/>
</dbReference>
<evidence type="ECO:0000256" key="5">
    <source>
        <dbReference type="ARBA" id="ARBA00022691"/>
    </source>
</evidence>
<feature type="domain" description="DNA methylase adenine-specific" evidence="8">
    <location>
        <begin position="375"/>
        <end position="505"/>
    </location>
</feature>
<dbReference type="GO" id="GO:0032259">
    <property type="term" value="P:methylation"/>
    <property type="evidence" value="ECO:0007669"/>
    <property type="project" value="UniProtKB-KW"/>
</dbReference>
<dbReference type="InterPro" id="IPR029063">
    <property type="entry name" value="SAM-dependent_MTases_sf"/>
</dbReference>
<dbReference type="GO" id="GO:0009007">
    <property type="term" value="F:site-specific DNA-methyltransferase (adenine-specific) activity"/>
    <property type="evidence" value="ECO:0007669"/>
    <property type="project" value="UniProtKB-EC"/>
</dbReference>
<organism evidence="9 10">
    <name type="scientific">Acinetobacter bouvetii DSM 14964 = CIP 107468</name>
    <dbReference type="NCBI Taxonomy" id="1120925"/>
    <lineage>
        <taxon>Bacteria</taxon>
        <taxon>Pseudomonadati</taxon>
        <taxon>Pseudomonadota</taxon>
        <taxon>Gammaproteobacteria</taxon>
        <taxon>Moraxellales</taxon>
        <taxon>Moraxellaceae</taxon>
        <taxon>Acinetobacter</taxon>
    </lineage>
</organism>
<evidence type="ECO:0000256" key="7">
    <source>
        <dbReference type="ARBA" id="ARBA00047942"/>
    </source>
</evidence>
<gene>
    <name evidence="9" type="ORF">F941_00201</name>
</gene>
<dbReference type="InterPro" id="IPR051537">
    <property type="entry name" value="DNA_Adenine_Mtase"/>
</dbReference>
<dbReference type="PANTHER" id="PTHR42933:SF1">
    <property type="entry name" value="SITE-SPECIFIC DNA-METHYLTRANSFERASE (ADENINE-SPECIFIC)"/>
    <property type="match status" value="1"/>
</dbReference>
<sequence>MPTANSPQPTVKKINSTKNVQSIEPNIADLANGWLKSYGLDYKLEQETLNLSIDKALKDYESKQGGKGGNRPDVKLILRNKFGEFYPVLIEYKGYKGRLEKINEDGQVDNHNVDGTLTFKHIKDYAVNGAIHYANAILHYTDYQHVIAIGMTGYKDVQGNIQHEIAGYYVSKTNLGVGQKIGEFKDFSFLAPAYFDDFIEKVKKLSLSSEQLEKIKLQREHEIDVSLVRLNNDIYKNEQGLGENERVYLVAATIIATLGVEGKVKPLDTAELLSSFEKGSTDGDIILRKINAFLDARNVPSEKKELICRTLANTLLSENINRAKDGESQLKRVFKKIVDDLGIYYKIGLTTDFTGKLFNEMYGWLGFTQDKLNDVVLTPSYVATLLAKLARVNKNSYVWDFATGSAGLLVAAMNEMLIDAKNCIQSPEELRQKQVHIKANQLLGLEVLTNVYMLAVLNMILMGDGSSNLLNLDSLTSFDGKYGFGRTDDKFPADAFILNPPYSQAGNGMVFVEKALNLMTGGYAAVIIQGSAGSGKAKEFNIRILEKNSLLASIKMPVDIFVGKSSVQTYIYVLKVGEAHHTDNTVKFIDFSNDGYTRTARKKASINLKDTDHAKERYQELVDLVRFGEKKLKFLSKNEYYEGAIDPKNGCDWNQSAPIDTKPTLADFKKTVADYIAWEVNSLLKQRAGDDELGK</sequence>
<keyword evidence="4" id="KW-0808">Transferase</keyword>
<feature type="domain" description="DNA methylase adenine-specific" evidence="8">
    <location>
        <begin position="511"/>
        <end position="627"/>
    </location>
</feature>
<dbReference type="GO" id="GO:0009307">
    <property type="term" value="P:DNA restriction-modification system"/>
    <property type="evidence" value="ECO:0007669"/>
    <property type="project" value="UniProtKB-KW"/>
</dbReference>
<comment type="catalytic activity">
    <reaction evidence="7">
        <text>a 2'-deoxyadenosine in DNA + S-adenosyl-L-methionine = an N(6)-methyl-2'-deoxyadenosine in DNA + S-adenosyl-L-homocysteine + H(+)</text>
        <dbReference type="Rhea" id="RHEA:15197"/>
        <dbReference type="Rhea" id="RHEA-COMP:12418"/>
        <dbReference type="Rhea" id="RHEA-COMP:12419"/>
        <dbReference type="ChEBI" id="CHEBI:15378"/>
        <dbReference type="ChEBI" id="CHEBI:57856"/>
        <dbReference type="ChEBI" id="CHEBI:59789"/>
        <dbReference type="ChEBI" id="CHEBI:90615"/>
        <dbReference type="ChEBI" id="CHEBI:90616"/>
        <dbReference type="EC" id="2.1.1.72"/>
    </reaction>
</comment>
<evidence type="ECO:0000256" key="1">
    <source>
        <dbReference type="ARBA" id="ARBA00006594"/>
    </source>
</evidence>